<name>A0A848GKV7_9BACT</name>
<dbReference type="GO" id="GO:0005507">
    <property type="term" value="F:copper ion binding"/>
    <property type="evidence" value="ECO:0007669"/>
    <property type="project" value="TreeGrafter"/>
</dbReference>
<organism evidence="13 14">
    <name type="scientific">Chitinophaga fulva</name>
    <dbReference type="NCBI Taxonomy" id="2728842"/>
    <lineage>
        <taxon>Bacteria</taxon>
        <taxon>Pseudomonadati</taxon>
        <taxon>Bacteroidota</taxon>
        <taxon>Chitinophagia</taxon>
        <taxon>Chitinophagales</taxon>
        <taxon>Chitinophagaceae</taxon>
        <taxon>Chitinophaga</taxon>
    </lineage>
</organism>
<dbReference type="PANTHER" id="PTHR43520:SF8">
    <property type="entry name" value="P-TYPE CU(+) TRANSPORTER"/>
    <property type="match status" value="1"/>
</dbReference>
<evidence type="ECO:0000313" key="13">
    <source>
        <dbReference type="EMBL" id="NML39245.1"/>
    </source>
</evidence>
<dbReference type="NCBIfam" id="TIGR01512">
    <property type="entry name" value="ATPase-IB2_Cd"/>
    <property type="match status" value="1"/>
</dbReference>
<dbReference type="InterPro" id="IPR001757">
    <property type="entry name" value="P_typ_ATPase"/>
</dbReference>
<dbReference type="GO" id="GO:0043682">
    <property type="term" value="F:P-type divalent copper transporter activity"/>
    <property type="evidence" value="ECO:0007669"/>
    <property type="project" value="TreeGrafter"/>
</dbReference>
<dbReference type="Proteomes" id="UP000583266">
    <property type="component" value="Unassembled WGS sequence"/>
</dbReference>
<dbReference type="InterPro" id="IPR023299">
    <property type="entry name" value="ATPase_P-typ_cyto_dom_N"/>
</dbReference>
<dbReference type="PROSITE" id="PS00154">
    <property type="entry name" value="ATPASE_E1_E2"/>
    <property type="match status" value="1"/>
</dbReference>
<dbReference type="SUPFAM" id="SSF56784">
    <property type="entry name" value="HAD-like"/>
    <property type="match status" value="1"/>
</dbReference>
<keyword evidence="9 10" id="KW-0472">Membrane</keyword>
<evidence type="ECO:0000256" key="9">
    <source>
        <dbReference type="ARBA" id="ARBA00023136"/>
    </source>
</evidence>
<keyword evidence="6 10" id="KW-0067">ATP-binding</keyword>
<feature type="transmembrane region" description="Helical" evidence="10">
    <location>
        <begin position="681"/>
        <end position="701"/>
    </location>
</feature>
<dbReference type="NCBIfam" id="TIGR01525">
    <property type="entry name" value="ATPase-IB_hvy"/>
    <property type="match status" value="1"/>
</dbReference>
<dbReference type="RefSeq" id="WP_169226342.1">
    <property type="nucleotide sequence ID" value="NZ_JABBGC010000002.1"/>
</dbReference>
<dbReference type="SUPFAM" id="SSF81665">
    <property type="entry name" value="Calcium ATPase, transmembrane domain M"/>
    <property type="match status" value="1"/>
</dbReference>
<keyword evidence="10" id="KW-1003">Cell membrane</keyword>
<feature type="transmembrane region" description="Helical" evidence="10">
    <location>
        <begin position="165"/>
        <end position="182"/>
    </location>
</feature>
<dbReference type="InterPro" id="IPR023214">
    <property type="entry name" value="HAD_sf"/>
</dbReference>
<feature type="domain" description="P-type ATPase A" evidence="12">
    <location>
        <begin position="200"/>
        <end position="299"/>
    </location>
</feature>
<feature type="transmembrane region" description="Helical" evidence="10">
    <location>
        <begin position="105"/>
        <end position="128"/>
    </location>
</feature>
<dbReference type="InterPro" id="IPR036412">
    <property type="entry name" value="HAD-like_sf"/>
</dbReference>
<dbReference type="GO" id="GO:0005886">
    <property type="term" value="C:plasma membrane"/>
    <property type="evidence" value="ECO:0007669"/>
    <property type="project" value="UniProtKB-SubCell"/>
</dbReference>
<dbReference type="InterPro" id="IPR018303">
    <property type="entry name" value="ATPase_P-typ_P_site"/>
</dbReference>
<feature type="transmembrane region" description="Helical" evidence="10">
    <location>
        <begin position="140"/>
        <end position="159"/>
    </location>
</feature>
<keyword evidence="7" id="KW-1278">Translocase</keyword>
<dbReference type="FunFam" id="2.70.150.10:FF:000002">
    <property type="entry name" value="Copper-transporting ATPase 1, putative"/>
    <property type="match status" value="1"/>
</dbReference>
<evidence type="ECO:0000256" key="2">
    <source>
        <dbReference type="ARBA" id="ARBA00006024"/>
    </source>
</evidence>
<feature type="transmembrane region" description="Helical" evidence="10">
    <location>
        <begin position="74"/>
        <end position="93"/>
    </location>
</feature>
<evidence type="ECO:0000256" key="11">
    <source>
        <dbReference type="SAM" id="MobiDB-lite"/>
    </source>
</evidence>
<dbReference type="GO" id="GO:0012505">
    <property type="term" value="C:endomembrane system"/>
    <property type="evidence" value="ECO:0007669"/>
    <property type="project" value="UniProtKB-SubCell"/>
</dbReference>
<keyword evidence="14" id="KW-1185">Reference proteome</keyword>
<dbReference type="InterPro" id="IPR044492">
    <property type="entry name" value="P_typ_ATPase_HD_dom"/>
</dbReference>
<gene>
    <name evidence="13" type="primary">cadA</name>
    <name evidence="13" type="ORF">HHL17_18745</name>
</gene>
<dbReference type="GO" id="GO:0016887">
    <property type="term" value="F:ATP hydrolysis activity"/>
    <property type="evidence" value="ECO:0007669"/>
    <property type="project" value="InterPro"/>
</dbReference>
<comment type="similarity">
    <text evidence="2 10">Belongs to the cation transport ATPase (P-type) (TC 3.A.3) family. Type IB subfamily.</text>
</comment>
<dbReference type="AlphaFoldDB" id="A0A848GKV7"/>
<dbReference type="NCBIfam" id="TIGR01494">
    <property type="entry name" value="ATPase_P-type"/>
    <property type="match status" value="1"/>
</dbReference>
<evidence type="ECO:0000256" key="4">
    <source>
        <dbReference type="ARBA" id="ARBA00022723"/>
    </source>
</evidence>
<dbReference type="EMBL" id="JABBGC010000002">
    <property type="protein sequence ID" value="NML39245.1"/>
    <property type="molecule type" value="Genomic_DNA"/>
</dbReference>
<dbReference type="NCBIfam" id="TIGR01511">
    <property type="entry name" value="ATPase-IB1_Cu"/>
    <property type="match status" value="1"/>
</dbReference>
<dbReference type="InterPro" id="IPR023298">
    <property type="entry name" value="ATPase_P-typ_TM_dom_sf"/>
</dbReference>
<dbReference type="Gene3D" id="3.40.1110.10">
    <property type="entry name" value="Calcium-transporting ATPase, cytoplasmic domain N"/>
    <property type="match status" value="1"/>
</dbReference>
<feature type="transmembrane region" description="Helical" evidence="10">
    <location>
        <begin position="316"/>
        <end position="337"/>
    </location>
</feature>
<evidence type="ECO:0000313" key="14">
    <source>
        <dbReference type="Proteomes" id="UP000583266"/>
    </source>
</evidence>
<keyword evidence="4 10" id="KW-0479">Metal-binding</keyword>
<dbReference type="GO" id="GO:0055070">
    <property type="term" value="P:copper ion homeostasis"/>
    <property type="evidence" value="ECO:0007669"/>
    <property type="project" value="TreeGrafter"/>
</dbReference>
<dbReference type="InterPro" id="IPR027256">
    <property type="entry name" value="P-typ_ATPase_IB"/>
</dbReference>
<proteinExistence type="inferred from homology"/>
<keyword evidence="5 10" id="KW-0547">Nucleotide-binding</keyword>
<evidence type="ECO:0000256" key="5">
    <source>
        <dbReference type="ARBA" id="ARBA00022741"/>
    </source>
</evidence>
<dbReference type="Pfam" id="PF00702">
    <property type="entry name" value="Hydrolase"/>
    <property type="match status" value="1"/>
</dbReference>
<dbReference type="InterPro" id="IPR008250">
    <property type="entry name" value="ATPase_P-typ_transduc_dom_A_sf"/>
</dbReference>
<sequence>MEKHQHMHMHMDHDHHDREPEAHAHAGHVHEHTEHTEHQDHSQHTQHQHTGHAGHGAHAGHDHHAMIRDFRQRFYVVLVLTIPVMLLSKMIQHWMGLNISFPGDNYILCGLSAVIFFYGGWPFLSGWWSEMRMRNPGMMTLIGFAITVAFVYSVATLFGLQGMDFFWELATLILIMLLGHWIEMKSVAGASRELELLVQLMPAEAHLVEGGNIREVKTDSLQPGDIVLIKPGEKVAADGTVTEGSSYLNESMLTGESKPVKKSTGDRVIAGSINGNQALHVKVSHNAASSYLSQVIKLVNDAQQAKSNTQLLADKAARWLTIIAMVAGIATFAYWRIDGQSISFAMERMVTVIVICCPHALGLAVPLVVARSTTVAAKNGLLIKNRTAFENARKITTLVFDKTGTLTVGKFQVVQLETLDNRFSKQEVLMLAAAVEQQSEHPIATGIVDKAREEGVQIPAASDMQAMAGKGISATVNGKKVQVVSPAYAKEQFPQQAAVEQSDTGTLSFVIVDGQPAGYIVLADEIRPESLPAIQALKKEHIASVLLTGDNKKVAAAVAQQLQLDNYIAEVLPHQKLEAIKKLQDAGQFVAMTGDGINDAPALAQADIGIAIGSGSDIAAETAGIVLVNSNPQDIVSLVRFGKATYRKMIQNLAWATGYNVITMPLAAGVLYHWGILLSPAAGAVLMTVSTVIVAINARLLKL</sequence>
<dbReference type="Gene3D" id="2.70.150.10">
    <property type="entry name" value="Calcium-transporting ATPase, cytoplasmic transduction domain A"/>
    <property type="match status" value="1"/>
</dbReference>
<dbReference type="Pfam" id="PF00122">
    <property type="entry name" value="E1-E2_ATPase"/>
    <property type="match status" value="1"/>
</dbReference>
<evidence type="ECO:0000256" key="7">
    <source>
        <dbReference type="ARBA" id="ARBA00022967"/>
    </source>
</evidence>
<evidence type="ECO:0000259" key="12">
    <source>
        <dbReference type="Pfam" id="PF00122"/>
    </source>
</evidence>
<keyword evidence="3 10" id="KW-0812">Transmembrane</keyword>
<feature type="transmembrane region" description="Helical" evidence="10">
    <location>
        <begin position="653"/>
        <end position="675"/>
    </location>
</feature>
<comment type="caution">
    <text evidence="13">The sequence shown here is derived from an EMBL/GenBank/DDBJ whole genome shotgun (WGS) entry which is preliminary data.</text>
</comment>
<protein>
    <submittedName>
        <fullName evidence="13">Cadmium-translocating P-type ATPase</fullName>
    </submittedName>
</protein>
<comment type="subcellular location">
    <subcellularLocation>
        <location evidence="10">Cell membrane</location>
    </subcellularLocation>
    <subcellularLocation>
        <location evidence="1">Endomembrane system</location>
        <topology evidence="1">Multi-pass membrane protein</topology>
    </subcellularLocation>
</comment>
<dbReference type="PANTHER" id="PTHR43520">
    <property type="entry name" value="ATP7, ISOFORM B"/>
    <property type="match status" value="1"/>
</dbReference>
<dbReference type="InterPro" id="IPR059000">
    <property type="entry name" value="ATPase_P-type_domA"/>
</dbReference>
<dbReference type="SUPFAM" id="SSF81653">
    <property type="entry name" value="Calcium ATPase, transduction domain A"/>
    <property type="match status" value="1"/>
</dbReference>
<reference evidence="13 14" key="1">
    <citation type="submission" date="2020-04" db="EMBL/GenBank/DDBJ databases">
        <title>Chitinophaga sp. G-6-1-13 sp. nov., isolated from soil.</title>
        <authorList>
            <person name="Dahal R.H."/>
            <person name="Chaudhary D.K."/>
        </authorList>
    </citation>
    <scope>NUCLEOTIDE SEQUENCE [LARGE SCALE GENOMIC DNA]</scope>
    <source>
        <strain evidence="13 14">G-6-1-13</strain>
    </source>
</reference>
<dbReference type="Gene3D" id="3.40.50.1000">
    <property type="entry name" value="HAD superfamily/HAD-like"/>
    <property type="match status" value="1"/>
</dbReference>
<feature type="compositionally biased region" description="Basic and acidic residues" evidence="11">
    <location>
        <begin position="22"/>
        <end position="43"/>
    </location>
</feature>
<feature type="region of interest" description="Disordered" evidence="11">
    <location>
        <begin position="22"/>
        <end position="60"/>
    </location>
</feature>
<evidence type="ECO:0000256" key="10">
    <source>
        <dbReference type="RuleBase" id="RU362081"/>
    </source>
</evidence>
<dbReference type="SFLD" id="SFLDG00002">
    <property type="entry name" value="C1.7:_P-type_atpase_like"/>
    <property type="match status" value="1"/>
</dbReference>
<dbReference type="GO" id="GO:0005524">
    <property type="term" value="F:ATP binding"/>
    <property type="evidence" value="ECO:0007669"/>
    <property type="project" value="UniProtKB-UniRule"/>
</dbReference>
<evidence type="ECO:0000256" key="6">
    <source>
        <dbReference type="ARBA" id="ARBA00022840"/>
    </source>
</evidence>
<keyword evidence="8 10" id="KW-1133">Transmembrane helix</keyword>
<dbReference type="PRINTS" id="PR00120">
    <property type="entry name" value="HATPASE"/>
</dbReference>
<dbReference type="SFLD" id="SFLDF00027">
    <property type="entry name" value="p-type_atpase"/>
    <property type="match status" value="1"/>
</dbReference>
<evidence type="ECO:0000256" key="3">
    <source>
        <dbReference type="ARBA" id="ARBA00022692"/>
    </source>
</evidence>
<feature type="transmembrane region" description="Helical" evidence="10">
    <location>
        <begin position="349"/>
        <end position="369"/>
    </location>
</feature>
<evidence type="ECO:0000256" key="1">
    <source>
        <dbReference type="ARBA" id="ARBA00004127"/>
    </source>
</evidence>
<evidence type="ECO:0000256" key="8">
    <source>
        <dbReference type="ARBA" id="ARBA00022989"/>
    </source>
</evidence>
<dbReference type="PRINTS" id="PR00119">
    <property type="entry name" value="CATATPASE"/>
</dbReference>
<dbReference type="SFLD" id="SFLDS00003">
    <property type="entry name" value="Haloacid_Dehalogenase"/>
    <property type="match status" value="1"/>
</dbReference>
<accession>A0A848GKV7</accession>